<dbReference type="PATRIC" id="fig|1653479.3.peg.393"/>
<evidence type="ECO:0000256" key="5">
    <source>
        <dbReference type="ARBA" id="ARBA00022989"/>
    </source>
</evidence>
<feature type="transmembrane region" description="Helical" evidence="8">
    <location>
        <begin position="667"/>
        <end position="689"/>
    </location>
</feature>
<feature type="transmembrane region" description="Helical" evidence="8">
    <location>
        <begin position="597"/>
        <end position="621"/>
    </location>
</feature>
<gene>
    <name evidence="10" type="primary">mmpL3_1</name>
    <name evidence="10" type="ORF">A3Q41_00392</name>
</gene>
<reference evidence="10 11" key="1">
    <citation type="journal article" date="2016" name="Genome Announc.">
        <title>Complete Genome and Plasmid Sequences for Rhodococcus fascians D188 and Draft Sequences for Rhodococcus Isolates PBTS 1 and PBTS 2.</title>
        <authorList>
            <person name="Stamler R.A."/>
            <person name="Vereecke D."/>
            <person name="Zhang Y."/>
            <person name="Schilkey F."/>
            <person name="Devitt N."/>
            <person name="Randall J.J."/>
        </authorList>
    </citation>
    <scope>NUCLEOTIDE SEQUENCE [LARGE SCALE GENOMIC DNA]</scope>
    <source>
        <strain evidence="10 11">PBTS2</strain>
    </source>
</reference>
<dbReference type="AlphaFoldDB" id="A0A143QFV6"/>
<dbReference type="PANTHER" id="PTHR33406:SF11">
    <property type="entry name" value="MEMBRANE PROTEIN SCO6666-RELATED"/>
    <property type="match status" value="1"/>
</dbReference>
<dbReference type="Gene3D" id="1.20.1640.10">
    <property type="entry name" value="Multidrug efflux transporter AcrB transmembrane domain"/>
    <property type="match status" value="2"/>
</dbReference>
<feature type="transmembrane region" description="Helical" evidence="8">
    <location>
        <begin position="198"/>
        <end position="231"/>
    </location>
</feature>
<keyword evidence="6 8" id="KW-0472">Membrane</keyword>
<evidence type="ECO:0000256" key="1">
    <source>
        <dbReference type="ARBA" id="ARBA00004651"/>
    </source>
</evidence>
<dbReference type="RefSeq" id="WP_048316152.1">
    <property type="nucleotide sequence ID" value="NZ_CP015220.1"/>
</dbReference>
<dbReference type="Pfam" id="PF03176">
    <property type="entry name" value="MMPL"/>
    <property type="match status" value="2"/>
</dbReference>
<feature type="region of interest" description="Disordered" evidence="7">
    <location>
        <begin position="708"/>
        <end position="733"/>
    </location>
</feature>
<evidence type="ECO:0000256" key="6">
    <source>
        <dbReference type="ARBA" id="ARBA00023136"/>
    </source>
</evidence>
<feature type="transmembrane region" description="Helical" evidence="8">
    <location>
        <begin position="556"/>
        <end position="577"/>
    </location>
</feature>
<feature type="transmembrane region" description="Helical" evidence="8">
    <location>
        <begin position="530"/>
        <end position="549"/>
    </location>
</feature>
<keyword evidence="4 8" id="KW-0812">Transmembrane</keyword>
<evidence type="ECO:0000313" key="10">
    <source>
        <dbReference type="EMBL" id="AMY21716.1"/>
    </source>
</evidence>
<comment type="similarity">
    <text evidence="2">Belongs to the resistance-nodulation-cell division (RND) (TC 2.A.6) family. MmpL subfamily.</text>
</comment>
<organism evidence="10 11">
    <name type="scientific">Rhodococcoides fascians</name>
    <name type="common">Rhodococcus fascians</name>
    <dbReference type="NCBI Taxonomy" id="1828"/>
    <lineage>
        <taxon>Bacteria</taxon>
        <taxon>Bacillati</taxon>
        <taxon>Actinomycetota</taxon>
        <taxon>Actinomycetes</taxon>
        <taxon>Mycobacteriales</taxon>
        <taxon>Nocardiaceae</taxon>
        <taxon>Rhodococcoides</taxon>
    </lineage>
</organism>
<evidence type="ECO:0000256" key="2">
    <source>
        <dbReference type="ARBA" id="ARBA00010157"/>
    </source>
</evidence>
<name>A0A143QFV6_RHOFA</name>
<keyword evidence="3" id="KW-1003">Cell membrane</keyword>
<feature type="transmembrane region" description="Helical" evidence="8">
    <location>
        <begin position="292"/>
        <end position="313"/>
    </location>
</feature>
<dbReference type="SUPFAM" id="SSF82866">
    <property type="entry name" value="Multidrug efflux transporter AcrB transmembrane domain"/>
    <property type="match status" value="2"/>
</dbReference>
<evidence type="ECO:0000256" key="8">
    <source>
        <dbReference type="SAM" id="Phobius"/>
    </source>
</evidence>
<dbReference type="KEGG" id="rhs:A3Q41_00392"/>
<feature type="domain" description="Membrane transport protein MMPL" evidence="9">
    <location>
        <begin position="76"/>
        <end position="381"/>
    </location>
</feature>
<dbReference type="InterPro" id="IPR050545">
    <property type="entry name" value="Mycobact_MmpL"/>
</dbReference>
<reference evidence="11" key="2">
    <citation type="submission" date="2016-04" db="EMBL/GenBank/DDBJ databases">
        <title>Complete Genome and Plasmid Sequences for Rhodococcus fascians D188 and Draft Sequences for Rhodococcus spp. Isolates PBTS 1 and PBTS 2.</title>
        <authorList>
            <person name="Stamer R."/>
            <person name="Vereecke D."/>
            <person name="Zhang Y."/>
            <person name="Schilkey F."/>
            <person name="Devitt N."/>
            <person name="Randall J."/>
        </authorList>
    </citation>
    <scope>NUCLEOTIDE SEQUENCE [LARGE SCALE GENOMIC DNA]</scope>
    <source>
        <strain evidence="11">PBTS2</strain>
    </source>
</reference>
<proteinExistence type="inferred from homology"/>
<evidence type="ECO:0000313" key="11">
    <source>
        <dbReference type="Proteomes" id="UP000076038"/>
    </source>
</evidence>
<evidence type="ECO:0000256" key="4">
    <source>
        <dbReference type="ARBA" id="ARBA00022692"/>
    </source>
</evidence>
<keyword evidence="11" id="KW-1185">Reference proteome</keyword>
<feature type="transmembrane region" description="Helical" evidence="8">
    <location>
        <begin position="319"/>
        <end position="343"/>
    </location>
</feature>
<accession>A0A143QFV6</accession>
<feature type="transmembrane region" description="Helical" evidence="8">
    <location>
        <begin position="243"/>
        <end position="264"/>
    </location>
</feature>
<dbReference type="EMBL" id="CP015220">
    <property type="protein sequence ID" value="AMY21716.1"/>
    <property type="molecule type" value="Genomic_DNA"/>
</dbReference>
<sequence>MQVSSPRQPRVSRGSPVVEFVIARARWVLAAVVATVLLAGTWGLGVVDELSIGGYSDPGSESAKIDALVESRFGRDVPDIAVIYTPTDGRTVDGIRDAVAASLAGIDAGVLARDPVTYWTVPDAFAPGLRSSDGNSALAVLTLTGDEDRRVKSYQDLREKLTIDGADVQLGGFSAVFDAYNEQARADLVRAEIITFPILLVLLLIVFGGLVAAGTPLVIGGLSVLASLAVLRAVNSVSEVSVFATNIASLVGLGMAVDYSLFVITRFREELRNGHGTVDAVRCTMSTAGRTVAFSALLLICAFIGMLIFPQAMIRSLGIGGMAAVAVAAVISLTALPAALALLGPRIDSLSWRTGAIDRGEARAQRFWGTVADRVMRRPVLVAVAIIGVLAVLCAPISGVALGDLDHTGLPADSPARIATQKLITEFTLANSSVTVVVESVTDQPPSPAAVSEVTAAVGRVDGVTAAFPSGSTDNLTVVDAIMNSADRTPAALATLDAIRSIPAPAGTTLGVGGSTAQSEDGIDAIYSTIPWMLAIMVLATFTMTTLAFRSIVLSLKAIAMAMVSLAATFGVLTWIFHDGYGAGPIGVTAGPLQSTMSILVMAVVFGLSTDYEIFLLSRIVEAHDNGAGTREAVRLGAAHTGRIVTAAALLLITVTAFFSLSELSMMRLVGIGIIVGLVIDATIVRMMLVPALVALMGNANWWLHPTPTRPTGTGRDGAGVPELPGTPAPADY</sequence>
<dbReference type="Proteomes" id="UP000076038">
    <property type="component" value="Chromosome"/>
</dbReference>
<dbReference type="GO" id="GO:0005886">
    <property type="term" value="C:plasma membrane"/>
    <property type="evidence" value="ECO:0007669"/>
    <property type="project" value="UniProtKB-SubCell"/>
</dbReference>
<feature type="domain" description="Membrane transport protein MMPL" evidence="9">
    <location>
        <begin position="446"/>
        <end position="706"/>
    </location>
</feature>
<dbReference type="OrthoDB" id="7051771at2"/>
<evidence type="ECO:0000256" key="3">
    <source>
        <dbReference type="ARBA" id="ARBA00022475"/>
    </source>
</evidence>
<dbReference type="InterPro" id="IPR004869">
    <property type="entry name" value="MMPL_dom"/>
</dbReference>
<keyword evidence="5 8" id="KW-1133">Transmembrane helix</keyword>
<dbReference type="PANTHER" id="PTHR33406">
    <property type="entry name" value="MEMBRANE PROTEIN MJ1562-RELATED"/>
    <property type="match status" value="1"/>
</dbReference>
<feature type="transmembrane region" description="Helical" evidence="8">
    <location>
        <begin position="27"/>
        <end position="47"/>
    </location>
</feature>
<feature type="transmembrane region" description="Helical" evidence="8">
    <location>
        <begin position="380"/>
        <end position="402"/>
    </location>
</feature>
<feature type="transmembrane region" description="Helical" evidence="8">
    <location>
        <begin position="642"/>
        <end position="661"/>
    </location>
</feature>
<comment type="subcellular location">
    <subcellularLocation>
        <location evidence="1">Cell membrane</location>
        <topology evidence="1">Multi-pass membrane protein</topology>
    </subcellularLocation>
</comment>
<evidence type="ECO:0000259" key="9">
    <source>
        <dbReference type="Pfam" id="PF03176"/>
    </source>
</evidence>
<protein>
    <submittedName>
        <fullName evidence="10">Putative membrane protein mmpL3</fullName>
    </submittedName>
</protein>
<evidence type="ECO:0000256" key="7">
    <source>
        <dbReference type="SAM" id="MobiDB-lite"/>
    </source>
</evidence>